<dbReference type="InterPro" id="IPR002744">
    <property type="entry name" value="MIP18-like"/>
</dbReference>
<sequence>MSENSVTREAVYNALSNVYDPELGLPITDLGLVYRVDVKDESIEIDFTLTYPGCPLEDVIKESIRANVAALTQSHRLDINLVWEPVWTPDFMSEAARFSLGYPI</sequence>
<dbReference type="Proteomes" id="UP001466331">
    <property type="component" value="Unassembled WGS sequence"/>
</dbReference>
<dbReference type="EMBL" id="JBCHKQ010000005">
    <property type="protein sequence ID" value="MEM5948766.1"/>
    <property type="molecule type" value="Genomic_DNA"/>
</dbReference>
<dbReference type="Gene3D" id="3.30.300.130">
    <property type="entry name" value="Fe-S cluster assembly (FSCA)"/>
    <property type="match status" value="1"/>
</dbReference>
<dbReference type="Pfam" id="PF01883">
    <property type="entry name" value="FeS_assembly_P"/>
    <property type="match status" value="1"/>
</dbReference>
<gene>
    <name evidence="2" type="ORF">WKV44_09470</name>
</gene>
<name>A0ABU9UE91_9SPIR</name>
<protein>
    <submittedName>
        <fullName evidence="2">Metal-sulfur cluster assembly factor</fullName>
    </submittedName>
</protein>
<feature type="domain" description="MIP18 family-like" evidence="1">
    <location>
        <begin position="8"/>
        <end position="72"/>
    </location>
</feature>
<dbReference type="PANTHER" id="PTHR42831">
    <property type="entry name" value="FE-S PROTEIN MATURATION AUXILIARY FACTOR YITW"/>
    <property type="match status" value="1"/>
</dbReference>
<dbReference type="InterPro" id="IPR034904">
    <property type="entry name" value="FSCA_dom_sf"/>
</dbReference>
<dbReference type="SUPFAM" id="SSF117916">
    <property type="entry name" value="Fe-S cluster assembly (FSCA) domain-like"/>
    <property type="match status" value="1"/>
</dbReference>
<evidence type="ECO:0000313" key="2">
    <source>
        <dbReference type="EMBL" id="MEM5948766.1"/>
    </source>
</evidence>
<dbReference type="RefSeq" id="WP_420070217.1">
    <property type="nucleotide sequence ID" value="NZ_JBCHKQ010000005.1"/>
</dbReference>
<dbReference type="InterPro" id="IPR052339">
    <property type="entry name" value="Fe-S_Maturation_MIP18"/>
</dbReference>
<comment type="caution">
    <text evidence="2">The sequence shown here is derived from an EMBL/GenBank/DDBJ whole genome shotgun (WGS) entry which is preliminary data.</text>
</comment>
<organism evidence="2 3">
    <name type="scientific">Rarispira pelagica</name>
    <dbReference type="NCBI Taxonomy" id="3141764"/>
    <lineage>
        <taxon>Bacteria</taxon>
        <taxon>Pseudomonadati</taxon>
        <taxon>Spirochaetota</taxon>
        <taxon>Spirochaetia</taxon>
        <taxon>Winmispirales</taxon>
        <taxon>Winmispiraceae</taxon>
        <taxon>Rarispira</taxon>
    </lineage>
</organism>
<evidence type="ECO:0000313" key="3">
    <source>
        <dbReference type="Proteomes" id="UP001466331"/>
    </source>
</evidence>
<evidence type="ECO:0000259" key="1">
    <source>
        <dbReference type="Pfam" id="PF01883"/>
    </source>
</evidence>
<keyword evidence="3" id="KW-1185">Reference proteome</keyword>
<reference evidence="2 3" key="1">
    <citation type="submission" date="2024-03" db="EMBL/GenBank/DDBJ databases">
        <title>Ignisphaera cupida sp. nov., a hyperthermophilic hydrolytic archaeon from a hot spring of Kamchatka, and proposal of Ignisphaeraceae fam. nov.</title>
        <authorList>
            <person name="Podosokorskaya O.A."/>
            <person name="Elcheninov A.G."/>
            <person name="Maltseva A.I."/>
            <person name="Zayulina K.S."/>
            <person name="Novikov A."/>
            <person name="Merkel A.Y."/>
        </authorList>
    </citation>
    <scope>NUCLEOTIDE SEQUENCE [LARGE SCALE GENOMIC DNA]</scope>
    <source>
        <strain evidence="2 3">38H-sp</strain>
    </source>
</reference>
<proteinExistence type="predicted"/>
<dbReference type="PANTHER" id="PTHR42831:SF1">
    <property type="entry name" value="FE-S PROTEIN MATURATION AUXILIARY FACTOR YITW"/>
    <property type="match status" value="1"/>
</dbReference>
<accession>A0ABU9UE91</accession>